<dbReference type="Gene3D" id="3.40.50.1110">
    <property type="entry name" value="SGNH hydrolase"/>
    <property type="match status" value="1"/>
</dbReference>
<keyword evidence="5" id="KW-0378">Hydrolase</keyword>
<evidence type="ECO:0000256" key="7">
    <source>
        <dbReference type="ARBA" id="ARBA00023098"/>
    </source>
</evidence>
<comment type="similarity">
    <text evidence="2">Belongs to the 'GDSL' lipolytic enzyme family.</text>
</comment>
<keyword evidence="3" id="KW-0964">Secreted</keyword>
<reference evidence="9" key="1">
    <citation type="journal article" date="2012" name="Nature">
        <title>The tomato genome sequence provides insights into fleshy fruit evolution.</title>
        <authorList>
            <consortium name="Tomato Genome Consortium"/>
        </authorList>
    </citation>
    <scope>NUCLEOTIDE SEQUENCE [LARGE SCALE GENOMIC DNA]</scope>
    <source>
        <strain evidence="9">cv. Heinz 1706</strain>
    </source>
</reference>
<reference evidence="9" key="2">
    <citation type="submission" date="2019-01" db="UniProtKB">
        <authorList>
            <consortium name="EnsemblPlants"/>
        </authorList>
    </citation>
    <scope>IDENTIFICATION</scope>
    <source>
        <strain evidence="9">cv. Heinz 1706</strain>
    </source>
</reference>
<dbReference type="InterPro" id="IPR051238">
    <property type="entry name" value="GDSL_esterase/lipase"/>
</dbReference>
<accession>A0A3Q7ISZ2</accession>
<evidence type="ECO:0000256" key="3">
    <source>
        <dbReference type="ARBA" id="ARBA00022525"/>
    </source>
</evidence>
<evidence type="ECO:0000256" key="8">
    <source>
        <dbReference type="SAM" id="SignalP"/>
    </source>
</evidence>
<dbReference type="SUPFAM" id="SSF52266">
    <property type="entry name" value="SGNH hydrolase"/>
    <property type="match status" value="1"/>
</dbReference>
<sequence>MMSQKAKTLIILSLFLSSFLCVCNCQCKFNDQSTKIKGMFIFGSSLVDNGNNNFIEKCKAKANYLPYGIDYVKGPTGRFTNGKNVIDLLGELVKLGPIPTFKDPTTKGNVILQGVDFASGGSGILDETGLVSGEVMGMNEQIRNLESVTIPDLEKQLGCKSNEALSNYLFVVGTGGNDFSLNYFLNFPFNNSTLPGFISQLITGLSQQLQKLYDLGGRKFVVMSLYPNGCSPTVRARLPIPTPFDCVQTVNLALGLYNTNLRSLLDYMMQKMPDSKFVYVDVFNIIRNIITSPSQFGIDNVRDPCCEILTIEEGGNSTLCKIGGQACSNRNKFVWFDGLHPTEAVNIVLANKAFNSELDSEVYPTNVKKLIEG</sequence>
<dbReference type="GO" id="GO:0005576">
    <property type="term" value="C:extracellular region"/>
    <property type="evidence" value="ECO:0007669"/>
    <property type="project" value="UniProtKB-SubCell"/>
</dbReference>
<feature type="signal peptide" evidence="8">
    <location>
        <begin position="1"/>
        <end position="25"/>
    </location>
</feature>
<comment type="subcellular location">
    <subcellularLocation>
        <location evidence="1">Secreted</location>
    </subcellularLocation>
</comment>
<dbReference type="PANTHER" id="PTHR45650">
    <property type="entry name" value="GDSL-LIKE LIPASE/ACYLHYDROLASE-RELATED"/>
    <property type="match status" value="1"/>
</dbReference>
<evidence type="ECO:0000256" key="1">
    <source>
        <dbReference type="ARBA" id="ARBA00004613"/>
    </source>
</evidence>
<dbReference type="InterPro" id="IPR035669">
    <property type="entry name" value="SGNH_plant_lipase-like"/>
</dbReference>
<proteinExistence type="inferred from homology"/>
<dbReference type="CDD" id="cd01837">
    <property type="entry name" value="SGNH_plant_lipase_like"/>
    <property type="match status" value="1"/>
</dbReference>
<keyword evidence="6" id="KW-0442">Lipid degradation</keyword>
<dbReference type="Proteomes" id="UP000004994">
    <property type="component" value="Chromosome 11"/>
</dbReference>
<dbReference type="EnsemblPlants" id="Solyc11g013870.2.1">
    <property type="protein sequence ID" value="Solyc11g013870.2.1"/>
    <property type="gene ID" value="Solyc11g013870.2"/>
</dbReference>
<dbReference type="PaxDb" id="4081-Solyc11g013870.1.1"/>
<organism evidence="9">
    <name type="scientific">Solanum lycopersicum</name>
    <name type="common">Tomato</name>
    <name type="synonym">Lycopersicon esculentum</name>
    <dbReference type="NCBI Taxonomy" id="4081"/>
    <lineage>
        <taxon>Eukaryota</taxon>
        <taxon>Viridiplantae</taxon>
        <taxon>Streptophyta</taxon>
        <taxon>Embryophyta</taxon>
        <taxon>Tracheophyta</taxon>
        <taxon>Spermatophyta</taxon>
        <taxon>Magnoliopsida</taxon>
        <taxon>eudicotyledons</taxon>
        <taxon>Gunneridae</taxon>
        <taxon>Pentapetalae</taxon>
        <taxon>asterids</taxon>
        <taxon>lamiids</taxon>
        <taxon>Solanales</taxon>
        <taxon>Solanaceae</taxon>
        <taxon>Solanoideae</taxon>
        <taxon>Solaneae</taxon>
        <taxon>Solanum</taxon>
        <taxon>Solanum subgen. Lycopersicon</taxon>
    </lineage>
</organism>
<dbReference type="GeneID" id="101259905"/>
<dbReference type="Gramene" id="Solyc11g013870.2.1">
    <property type="protein sequence ID" value="Solyc11g013870.2.1"/>
    <property type="gene ID" value="Solyc11g013870.2"/>
</dbReference>
<keyword evidence="7" id="KW-0443">Lipid metabolism</keyword>
<evidence type="ECO:0000256" key="2">
    <source>
        <dbReference type="ARBA" id="ARBA00008668"/>
    </source>
</evidence>
<dbReference type="InParanoid" id="A0A3Q7ISZ2"/>
<feature type="chain" id="PRO_5018724409" evidence="8">
    <location>
        <begin position="26"/>
        <end position="373"/>
    </location>
</feature>
<name>A0A3Q7ISZ2_SOLLC</name>
<dbReference type="OMA" id="AKSACCE"/>
<evidence type="ECO:0000256" key="5">
    <source>
        <dbReference type="ARBA" id="ARBA00022801"/>
    </source>
</evidence>
<dbReference type="Pfam" id="PF00657">
    <property type="entry name" value="Lipase_GDSL"/>
    <property type="match status" value="1"/>
</dbReference>
<keyword evidence="10" id="KW-1185">Reference proteome</keyword>
<dbReference type="InterPro" id="IPR001087">
    <property type="entry name" value="GDSL"/>
</dbReference>
<evidence type="ECO:0000256" key="6">
    <source>
        <dbReference type="ARBA" id="ARBA00022963"/>
    </source>
</evidence>
<evidence type="ECO:0000256" key="4">
    <source>
        <dbReference type="ARBA" id="ARBA00022729"/>
    </source>
</evidence>
<dbReference type="PANTHER" id="PTHR45650:SF54">
    <property type="entry name" value="GDSL ESTERASE_LIPASE"/>
    <property type="match status" value="1"/>
</dbReference>
<dbReference type="InterPro" id="IPR036514">
    <property type="entry name" value="SGNH_hydro_sf"/>
</dbReference>
<dbReference type="GO" id="GO:0016042">
    <property type="term" value="P:lipid catabolic process"/>
    <property type="evidence" value="ECO:0007669"/>
    <property type="project" value="UniProtKB-KW"/>
</dbReference>
<evidence type="ECO:0000313" key="9">
    <source>
        <dbReference type="EnsemblPlants" id="Solyc11g013870.2.1"/>
    </source>
</evidence>
<keyword evidence="4 8" id="KW-0732">Signal</keyword>
<dbReference type="OrthoDB" id="1600564at2759"/>
<protein>
    <submittedName>
        <fullName evidence="9">Uncharacterized protein</fullName>
    </submittedName>
</protein>
<evidence type="ECO:0000313" key="10">
    <source>
        <dbReference type="Proteomes" id="UP000004994"/>
    </source>
</evidence>
<dbReference type="AlphaFoldDB" id="A0A3Q7ISZ2"/>
<dbReference type="KEGG" id="sly:101259905"/>
<dbReference type="GO" id="GO:0016788">
    <property type="term" value="F:hydrolase activity, acting on ester bonds"/>
    <property type="evidence" value="ECO:0007669"/>
    <property type="project" value="InterPro"/>
</dbReference>
<dbReference type="SMR" id="A0A3Q7ISZ2"/>